<accession>A0AAV8RJM2</accession>
<evidence type="ECO:0000313" key="2">
    <source>
        <dbReference type="Proteomes" id="UP001222027"/>
    </source>
</evidence>
<name>A0AAV8RJM2_ENSVE</name>
<keyword evidence="2" id="KW-1185">Reference proteome</keyword>
<proteinExistence type="predicted"/>
<reference evidence="1 2" key="1">
    <citation type="submission" date="2022-12" db="EMBL/GenBank/DDBJ databases">
        <title>Chromosome-scale assembly of the Ensete ventricosum genome.</title>
        <authorList>
            <person name="Dussert Y."/>
            <person name="Stocks J."/>
            <person name="Wendawek A."/>
            <person name="Woldeyes F."/>
            <person name="Nichols R.A."/>
            <person name="Borrell J.S."/>
        </authorList>
    </citation>
    <scope>NUCLEOTIDE SEQUENCE [LARGE SCALE GENOMIC DNA]</scope>
    <source>
        <strain evidence="2">cv. Maze</strain>
        <tissue evidence="1">Seeds</tissue>
    </source>
</reference>
<protein>
    <submittedName>
        <fullName evidence="1">Uncharacterized protein</fullName>
    </submittedName>
</protein>
<gene>
    <name evidence="1" type="ORF">OPV22_004820</name>
</gene>
<dbReference type="Proteomes" id="UP001222027">
    <property type="component" value="Unassembled WGS sequence"/>
</dbReference>
<evidence type="ECO:0000313" key="1">
    <source>
        <dbReference type="EMBL" id="KAJ8503934.1"/>
    </source>
</evidence>
<sequence>MGKPNLQIMLEKVYRAFFQERKKRLVRLRSTWNFNQMIKLYGTSSTSRLFSSVGFSFYFRKAIMIQYLL</sequence>
<dbReference type="EMBL" id="JAQQAF010000002">
    <property type="protein sequence ID" value="KAJ8503934.1"/>
    <property type="molecule type" value="Genomic_DNA"/>
</dbReference>
<comment type="caution">
    <text evidence="1">The sequence shown here is derived from an EMBL/GenBank/DDBJ whole genome shotgun (WGS) entry which is preliminary data.</text>
</comment>
<organism evidence="1 2">
    <name type="scientific">Ensete ventricosum</name>
    <name type="common">Abyssinian banana</name>
    <name type="synonym">Musa ensete</name>
    <dbReference type="NCBI Taxonomy" id="4639"/>
    <lineage>
        <taxon>Eukaryota</taxon>
        <taxon>Viridiplantae</taxon>
        <taxon>Streptophyta</taxon>
        <taxon>Embryophyta</taxon>
        <taxon>Tracheophyta</taxon>
        <taxon>Spermatophyta</taxon>
        <taxon>Magnoliopsida</taxon>
        <taxon>Liliopsida</taxon>
        <taxon>Zingiberales</taxon>
        <taxon>Musaceae</taxon>
        <taxon>Ensete</taxon>
    </lineage>
</organism>
<dbReference type="AlphaFoldDB" id="A0AAV8RJM2"/>